<dbReference type="AlphaFoldDB" id="A0A0E9QV95"/>
<accession>A0A0E9QV95</accession>
<proteinExistence type="predicted"/>
<name>A0A0E9QV95_ANGAN</name>
<protein>
    <submittedName>
        <fullName evidence="1">Uncharacterized protein</fullName>
    </submittedName>
</protein>
<reference evidence="1" key="1">
    <citation type="submission" date="2014-11" db="EMBL/GenBank/DDBJ databases">
        <authorList>
            <person name="Amaro Gonzalez C."/>
        </authorList>
    </citation>
    <scope>NUCLEOTIDE SEQUENCE</scope>
</reference>
<organism evidence="1">
    <name type="scientific">Anguilla anguilla</name>
    <name type="common">European freshwater eel</name>
    <name type="synonym">Muraena anguilla</name>
    <dbReference type="NCBI Taxonomy" id="7936"/>
    <lineage>
        <taxon>Eukaryota</taxon>
        <taxon>Metazoa</taxon>
        <taxon>Chordata</taxon>
        <taxon>Craniata</taxon>
        <taxon>Vertebrata</taxon>
        <taxon>Euteleostomi</taxon>
        <taxon>Actinopterygii</taxon>
        <taxon>Neopterygii</taxon>
        <taxon>Teleostei</taxon>
        <taxon>Anguilliformes</taxon>
        <taxon>Anguillidae</taxon>
        <taxon>Anguilla</taxon>
    </lineage>
</organism>
<dbReference type="EMBL" id="GBXM01088220">
    <property type="protein sequence ID" value="JAH20357.1"/>
    <property type="molecule type" value="Transcribed_RNA"/>
</dbReference>
<sequence>MNNNRKLSCYSLQFMQYTVSPTAVFNQDHKRFQYI</sequence>
<reference evidence="1" key="2">
    <citation type="journal article" date="2015" name="Fish Shellfish Immunol.">
        <title>Early steps in the European eel (Anguilla anguilla)-Vibrio vulnificus interaction in the gills: Role of the RtxA13 toxin.</title>
        <authorList>
            <person name="Callol A."/>
            <person name="Pajuelo D."/>
            <person name="Ebbesson L."/>
            <person name="Teles M."/>
            <person name="MacKenzie S."/>
            <person name="Amaro C."/>
        </authorList>
    </citation>
    <scope>NUCLEOTIDE SEQUENCE</scope>
</reference>
<evidence type="ECO:0000313" key="1">
    <source>
        <dbReference type="EMBL" id="JAH20357.1"/>
    </source>
</evidence>